<feature type="binding site" evidence="6">
    <location>
        <position position="288"/>
    </location>
    <ligand>
        <name>Zn(2+)</name>
        <dbReference type="ChEBI" id="CHEBI:29105"/>
    </ligand>
</feature>
<sequence>MNFKTWAAQQETIIFDTSMSLGLENLGFDTNNPLWTAKALITDPDKIYQVHLDFFNAGSNITTTDSYQASPAGFEKQGYSYEESEKFIKESVLLAQRARLASTGKQTKWVAGNIGPYGAYLANGAEYTGNYDTDQAGLKLFHQDRMKWLIEAGSDLLAIQTVPSLLEVKTLCNLLDQYPNMSVLFTCSLKDSHHIADGTDLVVVQQLLENQDNIVAYGLNCFNPEFSLEAISYLREHAKKSKAIALAPNAGSTYDPNTKTWTVTNESVFSENACAWHDAGASWISGCCQMIPDELARVKAELEK</sequence>
<dbReference type="SUPFAM" id="SSF82282">
    <property type="entry name" value="Homocysteine S-methyltransferase"/>
    <property type="match status" value="1"/>
</dbReference>
<dbReference type="PANTHER" id="PTHR46015">
    <property type="entry name" value="ZGC:172121"/>
    <property type="match status" value="1"/>
</dbReference>
<comment type="caution">
    <text evidence="8">The sequence shown here is derived from an EMBL/GenBank/DDBJ whole genome shotgun (WGS) entry which is preliminary data.</text>
</comment>
<dbReference type="RefSeq" id="WP_089939741.1">
    <property type="nucleotide sequence ID" value="NZ_CAKOEX010000011.1"/>
</dbReference>
<dbReference type="AlphaFoldDB" id="A0A2U1D9H5"/>
<keyword evidence="9" id="KW-1185">Reference proteome</keyword>
<name>A0A2U1D9H5_9LACO</name>
<accession>A0A2U1D9H5</accession>
<gene>
    <name evidence="8" type="ORF">C7384_10481</name>
</gene>
<evidence type="ECO:0000256" key="2">
    <source>
        <dbReference type="ARBA" id="ARBA00022679"/>
    </source>
</evidence>
<dbReference type="EMBL" id="QEKT01000004">
    <property type="protein sequence ID" value="PVY84336.1"/>
    <property type="molecule type" value="Genomic_DNA"/>
</dbReference>
<comment type="cofactor">
    <cofactor evidence="5">
        <name>Zn(2+)</name>
        <dbReference type="ChEBI" id="CHEBI:29105"/>
    </cofactor>
    <text evidence="5">Binds 1 zinc ion per subunit.</text>
</comment>
<dbReference type="PROSITE" id="PS50970">
    <property type="entry name" value="HCY"/>
    <property type="match status" value="1"/>
</dbReference>
<evidence type="ECO:0000256" key="4">
    <source>
        <dbReference type="ARBA" id="ARBA00022833"/>
    </source>
</evidence>
<dbReference type="GO" id="GO:0008898">
    <property type="term" value="F:S-adenosylmethionine-homocysteine S-methyltransferase activity"/>
    <property type="evidence" value="ECO:0007669"/>
    <property type="project" value="TreeGrafter"/>
</dbReference>
<dbReference type="InterPro" id="IPR036589">
    <property type="entry name" value="HCY_dom_sf"/>
</dbReference>
<dbReference type="Pfam" id="PF02574">
    <property type="entry name" value="S-methyl_trans"/>
    <property type="match status" value="1"/>
</dbReference>
<evidence type="ECO:0000256" key="1">
    <source>
        <dbReference type="ARBA" id="ARBA00022603"/>
    </source>
</evidence>
<evidence type="ECO:0000313" key="9">
    <source>
        <dbReference type="Proteomes" id="UP000245433"/>
    </source>
</evidence>
<feature type="domain" description="Hcy-binding" evidence="7">
    <location>
        <begin position="1"/>
        <end position="302"/>
    </location>
</feature>
<evidence type="ECO:0000256" key="6">
    <source>
        <dbReference type="PROSITE-ProRule" id="PRU00333"/>
    </source>
</evidence>
<proteinExistence type="predicted"/>
<keyword evidence="4 5" id="KW-0862">Zinc</keyword>
<dbReference type="PANTHER" id="PTHR46015:SF1">
    <property type="entry name" value="HOMOCYSTEINE S-METHYLTRANSFERASE-LIKE ISOFORM 1"/>
    <property type="match status" value="1"/>
</dbReference>
<dbReference type="GO" id="GO:0032259">
    <property type="term" value="P:methylation"/>
    <property type="evidence" value="ECO:0007669"/>
    <property type="project" value="UniProtKB-KW"/>
</dbReference>
<keyword evidence="3 5" id="KW-0479">Metal-binding</keyword>
<protein>
    <submittedName>
        <fullName evidence="8">Homocysteine S-methyltransferase</fullName>
    </submittedName>
</protein>
<dbReference type="GO" id="GO:0008270">
    <property type="term" value="F:zinc ion binding"/>
    <property type="evidence" value="ECO:0007669"/>
    <property type="project" value="InterPro"/>
</dbReference>
<evidence type="ECO:0000256" key="5">
    <source>
        <dbReference type="PIRSR" id="PIRSR037505-2"/>
    </source>
</evidence>
<dbReference type="NCBIfam" id="NF007020">
    <property type="entry name" value="PRK09485.1"/>
    <property type="match status" value="1"/>
</dbReference>
<dbReference type="InterPro" id="IPR003726">
    <property type="entry name" value="HCY_dom"/>
</dbReference>
<feature type="binding site" evidence="6">
    <location>
        <position position="287"/>
    </location>
    <ligand>
        <name>Zn(2+)</name>
        <dbReference type="ChEBI" id="CHEBI:29105"/>
    </ligand>
</feature>
<keyword evidence="2 6" id="KW-0808">Transferase</keyword>
<dbReference type="Gene3D" id="3.20.20.330">
    <property type="entry name" value="Homocysteine-binding-like domain"/>
    <property type="match status" value="1"/>
</dbReference>
<keyword evidence="1 6" id="KW-0489">Methyltransferase</keyword>
<evidence type="ECO:0000256" key="3">
    <source>
        <dbReference type="ARBA" id="ARBA00022723"/>
    </source>
</evidence>
<feature type="binding site" evidence="5 6">
    <location>
        <position position="221"/>
    </location>
    <ligand>
        <name>Zn(2+)</name>
        <dbReference type="ChEBI" id="CHEBI:29105"/>
    </ligand>
</feature>
<reference evidence="8 9" key="1">
    <citation type="submission" date="2018-04" db="EMBL/GenBank/DDBJ databases">
        <title>Genomic Encyclopedia of Type Strains, Phase IV (KMG-IV): sequencing the most valuable type-strain genomes for metagenomic binning, comparative biology and taxonomic classification.</title>
        <authorList>
            <person name="Goeker M."/>
        </authorList>
    </citation>
    <scope>NUCLEOTIDE SEQUENCE [LARGE SCALE GENOMIC DNA]</scope>
    <source>
        <strain evidence="8 9">DSM 28795</strain>
    </source>
</reference>
<evidence type="ECO:0000313" key="8">
    <source>
        <dbReference type="EMBL" id="PVY84336.1"/>
    </source>
</evidence>
<dbReference type="GO" id="GO:0033528">
    <property type="term" value="P:S-methylmethionine cycle"/>
    <property type="evidence" value="ECO:0007669"/>
    <property type="project" value="TreeGrafter"/>
</dbReference>
<dbReference type="Proteomes" id="UP000245433">
    <property type="component" value="Unassembled WGS sequence"/>
</dbReference>
<dbReference type="OrthoDB" id="9803687at2"/>
<dbReference type="InterPro" id="IPR051486">
    <property type="entry name" value="Hcy_S-methyltransferase"/>
</dbReference>
<dbReference type="GO" id="GO:0009086">
    <property type="term" value="P:methionine biosynthetic process"/>
    <property type="evidence" value="ECO:0007669"/>
    <property type="project" value="InterPro"/>
</dbReference>
<evidence type="ECO:0000259" key="7">
    <source>
        <dbReference type="PROSITE" id="PS50970"/>
    </source>
</evidence>
<organism evidence="8 9">
    <name type="scientific">Convivina intestini</name>
    <dbReference type="NCBI Taxonomy" id="1505726"/>
    <lineage>
        <taxon>Bacteria</taxon>
        <taxon>Bacillati</taxon>
        <taxon>Bacillota</taxon>
        <taxon>Bacilli</taxon>
        <taxon>Lactobacillales</taxon>
        <taxon>Lactobacillaceae</taxon>
        <taxon>Convivina</taxon>
    </lineage>
</organism>